<name>A0A0K1E8I6_CHOCO</name>
<dbReference type="STRING" id="52.CMC5_012940"/>
<dbReference type="AlphaFoldDB" id="A0A0K1E8I6"/>
<accession>A0A0K1E8I6</accession>
<dbReference type="EMBL" id="CP012159">
    <property type="protein sequence ID" value="AKT37164.1"/>
    <property type="molecule type" value="Genomic_DNA"/>
</dbReference>
<reference evidence="1 2" key="1">
    <citation type="submission" date="2015-07" db="EMBL/GenBank/DDBJ databases">
        <title>Genome analysis of myxobacterium Chondromyces crocatus Cm c5 reveals a high potential for natural compound synthesis and the genetic basis for the loss of fruiting body formation.</title>
        <authorList>
            <person name="Zaburannyi N."/>
            <person name="Bunk B."/>
            <person name="Maier J."/>
            <person name="Overmann J."/>
            <person name="Mueller R."/>
        </authorList>
    </citation>
    <scope>NUCLEOTIDE SEQUENCE [LARGE SCALE GENOMIC DNA]</scope>
    <source>
        <strain evidence="1 2">Cm c5</strain>
    </source>
</reference>
<keyword evidence="2" id="KW-1185">Reference proteome</keyword>
<dbReference type="OrthoDB" id="5519906at2"/>
<protein>
    <submittedName>
        <fullName evidence="1">Uncharacterized protein</fullName>
    </submittedName>
</protein>
<dbReference type="Proteomes" id="UP000067626">
    <property type="component" value="Chromosome"/>
</dbReference>
<evidence type="ECO:0000313" key="1">
    <source>
        <dbReference type="EMBL" id="AKT37164.1"/>
    </source>
</evidence>
<evidence type="ECO:0000313" key="2">
    <source>
        <dbReference type="Proteomes" id="UP000067626"/>
    </source>
</evidence>
<sequence length="312" mass="32713">MSDPLSALRVAVRELLLAEGARRLSALVDGAVVEMVGAPERWAVGAQEVRAMRLVLLVDPTAYAALSSDPAQLSTVRDAFARAVRTPETDLAGLALALRLPGIERGWHRAYRDAVPRALPERPEPEAVLGGAAALLDAQEQPTAAAMLRRARLEGAEVPGGGAQALVRYVLRLDPADCARVDKEPTLEERLRRAVRDAGTRAAATVAGVEIATALRPLEASDDAEARLTRALTALGAVVVPVYRDDTRVVLSFVTGGQLHQVEIAVEGAGTLDASASLRWQAEAVPAATVARAQVEDAAGASLVAALLCGSR</sequence>
<organism evidence="1 2">
    <name type="scientific">Chondromyces crocatus</name>
    <dbReference type="NCBI Taxonomy" id="52"/>
    <lineage>
        <taxon>Bacteria</taxon>
        <taxon>Pseudomonadati</taxon>
        <taxon>Myxococcota</taxon>
        <taxon>Polyangia</taxon>
        <taxon>Polyangiales</taxon>
        <taxon>Polyangiaceae</taxon>
        <taxon>Chondromyces</taxon>
    </lineage>
</organism>
<gene>
    <name evidence="1" type="ORF">CMC5_012940</name>
</gene>
<proteinExistence type="predicted"/>
<dbReference type="KEGG" id="ccro:CMC5_012940"/>
<dbReference type="RefSeq" id="WP_050429569.1">
    <property type="nucleotide sequence ID" value="NZ_CP012159.1"/>
</dbReference>